<proteinExistence type="inferred from homology"/>
<evidence type="ECO:0000256" key="2">
    <source>
        <dbReference type="ARBA" id="ARBA00047806"/>
    </source>
</evidence>
<dbReference type="EMBL" id="JAMWYS010000006">
    <property type="protein sequence ID" value="MCO4291613.1"/>
    <property type="molecule type" value="Genomic_DNA"/>
</dbReference>
<keyword evidence="7" id="KW-1185">Reference proteome</keyword>
<keyword evidence="1 4" id="KW-0560">Oxidoreductase</keyword>
<dbReference type="InterPro" id="IPR036509">
    <property type="entry name" value="Met_Sox_Rdtase_MsrA_sf"/>
</dbReference>
<reference evidence="6" key="1">
    <citation type="submission" date="2022-06" db="EMBL/GenBank/DDBJ databases">
        <title>Solitalea sp. MAHUQ-68 isolated from rhizospheric soil.</title>
        <authorList>
            <person name="Huq M.A."/>
        </authorList>
    </citation>
    <scope>NUCLEOTIDE SEQUENCE</scope>
    <source>
        <strain evidence="6">MAHUQ-68</strain>
    </source>
</reference>
<dbReference type="NCBIfam" id="TIGR00401">
    <property type="entry name" value="msrA"/>
    <property type="match status" value="1"/>
</dbReference>
<sequence>MESKNEGKSMNVINNKTTDTVTFGAGCFWCVEAVFQQLKGVKSVESGYSGGETDNPTYKEVCTGETGHAEVAQIVYDPKVISFPELLEAFWGSHDPTTLNRQGADQGTQYRSVIFYHDQEQKELAEKYKKELDASGAFRGPIVTEIAPFTKFYKAEDYHQNYYNLNGNAPYCQFVIAPKLEKFKKVFKDKLK</sequence>
<dbReference type="InterPro" id="IPR002569">
    <property type="entry name" value="Met_Sox_Rdtase_MsrA_dom"/>
</dbReference>
<protein>
    <recommendedName>
        <fullName evidence="4">Peptide methionine sulfoxide reductase MsrA</fullName>
        <shortName evidence="4">Protein-methionine-S-oxide reductase</shortName>
        <ecNumber evidence="4">1.8.4.11</ecNumber>
    </recommendedName>
    <alternativeName>
        <fullName evidence="4">Peptide-methionine (S)-S-oxide reductase</fullName>
        <shortName evidence="4">Peptide Met(O) reductase</shortName>
    </alternativeName>
</protein>
<dbReference type="RefSeq" id="WP_252585846.1">
    <property type="nucleotide sequence ID" value="NZ_JAMWYS010000006.1"/>
</dbReference>
<comment type="similarity">
    <text evidence="4">Belongs to the MsrA Met sulfoxide reductase family.</text>
</comment>
<dbReference type="HAMAP" id="MF_01401">
    <property type="entry name" value="MsrA"/>
    <property type="match status" value="1"/>
</dbReference>
<evidence type="ECO:0000259" key="5">
    <source>
        <dbReference type="Pfam" id="PF01625"/>
    </source>
</evidence>
<feature type="domain" description="Peptide methionine sulphoxide reductase MsrA" evidence="5">
    <location>
        <begin position="20"/>
        <end position="173"/>
    </location>
</feature>
<dbReference type="PANTHER" id="PTHR43774:SF1">
    <property type="entry name" value="PEPTIDE METHIONINE SULFOXIDE REDUCTASE MSRA 2"/>
    <property type="match status" value="1"/>
</dbReference>
<dbReference type="Gene3D" id="3.30.1060.10">
    <property type="entry name" value="Peptide methionine sulphoxide reductase MsrA"/>
    <property type="match status" value="1"/>
</dbReference>
<name>A0A9X2F6H2_9SPHI</name>
<evidence type="ECO:0000256" key="3">
    <source>
        <dbReference type="ARBA" id="ARBA00048782"/>
    </source>
</evidence>
<accession>A0A9X2F6H2</accession>
<gene>
    <name evidence="4 6" type="primary">msrA</name>
    <name evidence="6" type="ORF">NF867_01880</name>
</gene>
<comment type="function">
    <text evidence="4">Has an important function as a repair enzyme for proteins that have been inactivated by oxidation. Catalyzes the reversible oxidation-reduction of methionine sulfoxide in proteins to methionine.</text>
</comment>
<dbReference type="AlphaFoldDB" id="A0A9X2F6H2"/>
<dbReference type="SUPFAM" id="SSF55068">
    <property type="entry name" value="Peptide methionine sulfoxide reductase"/>
    <property type="match status" value="1"/>
</dbReference>
<evidence type="ECO:0000256" key="1">
    <source>
        <dbReference type="ARBA" id="ARBA00023002"/>
    </source>
</evidence>
<evidence type="ECO:0000313" key="6">
    <source>
        <dbReference type="EMBL" id="MCO4291613.1"/>
    </source>
</evidence>
<dbReference type="Proteomes" id="UP001155182">
    <property type="component" value="Unassembled WGS sequence"/>
</dbReference>
<organism evidence="6 7">
    <name type="scientific">Solitalea agri</name>
    <dbReference type="NCBI Taxonomy" id="2953739"/>
    <lineage>
        <taxon>Bacteria</taxon>
        <taxon>Pseudomonadati</taxon>
        <taxon>Bacteroidota</taxon>
        <taxon>Sphingobacteriia</taxon>
        <taxon>Sphingobacteriales</taxon>
        <taxon>Sphingobacteriaceae</taxon>
        <taxon>Solitalea</taxon>
    </lineage>
</organism>
<dbReference type="PANTHER" id="PTHR43774">
    <property type="entry name" value="PEPTIDE METHIONINE SULFOXIDE REDUCTASE"/>
    <property type="match status" value="1"/>
</dbReference>
<comment type="caution">
    <text evidence="6">The sequence shown here is derived from an EMBL/GenBank/DDBJ whole genome shotgun (WGS) entry which is preliminary data.</text>
</comment>
<evidence type="ECO:0000256" key="4">
    <source>
        <dbReference type="HAMAP-Rule" id="MF_01401"/>
    </source>
</evidence>
<feature type="active site" evidence="4">
    <location>
        <position position="27"/>
    </location>
</feature>
<dbReference type="Pfam" id="PF01625">
    <property type="entry name" value="PMSR"/>
    <property type="match status" value="1"/>
</dbReference>
<dbReference type="GO" id="GO:0008113">
    <property type="term" value="F:peptide-methionine (S)-S-oxide reductase activity"/>
    <property type="evidence" value="ECO:0007669"/>
    <property type="project" value="UniProtKB-UniRule"/>
</dbReference>
<comment type="catalytic activity">
    <reaction evidence="2 4">
        <text>L-methionyl-[protein] + [thioredoxin]-disulfide + H2O = L-methionyl-(S)-S-oxide-[protein] + [thioredoxin]-dithiol</text>
        <dbReference type="Rhea" id="RHEA:14217"/>
        <dbReference type="Rhea" id="RHEA-COMP:10698"/>
        <dbReference type="Rhea" id="RHEA-COMP:10700"/>
        <dbReference type="Rhea" id="RHEA-COMP:12313"/>
        <dbReference type="Rhea" id="RHEA-COMP:12315"/>
        <dbReference type="ChEBI" id="CHEBI:15377"/>
        <dbReference type="ChEBI" id="CHEBI:16044"/>
        <dbReference type="ChEBI" id="CHEBI:29950"/>
        <dbReference type="ChEBI" id="CHEBI:44120"/>
        <dbReference type="ChEBI" id="CHEBI:50058"/>
        <dbReference type="EC" id="1.8.4.11"/>
    </reaction>
</comment>
<evidence type="ECO:0000313" key="7">
    <source>
        <dbReference type="Proteomes" id="UP001155182"/>
    </source>
</evidence>
<dbReference type="EC" id="1.8.4.11" evidence="4"/>
<comment type="catalytic activity">
    <reaction evidence="3 4">
        <text>[thioredoxin]-disulfide + L-methionine + H2O = L-methionine (S)-S-oxide + [thioredoxin]-dithiol</text>
        <dbReference type="Rhea" id="RHEA:19993"/>
        <dbReference type="Rhea" id="RHEA-COMP:10698"/>
        <dbReference type="Rhea" id="RHEA-COMP:10700"/>
        <dbReference type="ChEBI" id="CHEBI:15377"/>
        <dbReference type="ChEBI" id="CHEBI:29950"/>
        <dbReference type="ChEBI" id="CHEBI:50058"/>
        <dbReference type="ChEBI" id="CHEBI:57844"/>
        <dbReference type="ChEBI" id="CHEBI:58772"/>
        <dbReference type="EC" id="1.8.4.11"/>
    </reaction>
</comment>